<dbReference type="InterPro" id="IPR006059">
    <property type="entry name" value="SBP"/>
</dbReference>
<feature type="signal peptide" evidence="2">
    <location>
        <begin position="1"/>
        <end position="23"/>
    </location>
</feature>
<feature type="chain" id="PRO_5039400289" evidence="2">
    <location>
        <begin position="24"/>
        <end position="346"/>
    </location>
</feature>
<comment type="caution">
    <text evidence="3">The sequence shown here is derived from an EMBL/GenBank/DDBJ whole genome shotgun (WGS) entry which is preliminary data.</text>
</comment>
<reference evidence="3" key="2">
    <citation type="submission" date="2020-09" db="EMBL/GenBank/DDBJ databases">
        <authorList>
            <person name="Sun Q."/>
            <person name="Zhou Y."/>
        </authorList>
    </citation>
    <scope>NUCLEOTIDE SEQUENCE</scope>
    <source>
        <strain evidence="3">CGMCC 1.12785</strain>
    </source>
</reference>
<protein>
    <submittedName>
        <fullName evidence="3">Iron ABC transporter substrate-binding protein</fullName>
    </submittedName>
</protein>
<dbReference type="EMBL" id="BMFY01000006">
    <property type="protein sequence ID" value="GGA15020.1"/>
    <property type="molecule type" value="Genomic_DNA"/>
</dbReference>
<evidence type="ECO:0000313" key="3">
    <source>
        <dbReference type="EMBL" id="GGA15020.1"/>
    </source>
</evidence>
<dbReference type="Proteomes" id="UP000616114">
    <property type="component" value="Unassembled WGS sequence"/>
</dbReference>
<keyword evidence="1 2" id="KW-0732">Signal</keyword>
<gene>
    <name evidence="3" type="primary">afuA</name>
    <name evidence="3" type="ORF">GCM10011333_17550</name>
</gene>
<reference evidence="3" key="1">
    <citation type="journal article" date="2014" name="Int. J. Syst. Evol. Microbiol.">
        <title>Complete genome sequence of Corynebacterium casei LMG S-19264T (=DSM 44701T), isolated from a smear-ripened cheese.</title>
        <authorList>
            <consortium name="US DOE Joint Genome Institute (JGI-PGF)"/>
            <person name="Walter F."/>
            <person name="Albersmeier A."/>
            <person name="Kalinowski J."/>
            <person name="Ruckert C."/>
        </authorList>
    </citation>
    <scope>NUCLEOTIDE SEQUENCE</scope>
    <source>
        <strain evidence="3">CGMCC 1.12785</strain>
    </source>
</reference>
<dbReference type="RefSeq" id="WP_188550539.1">
    <property type="nucleotide sequence ID" value="NZ_BMFY01000006.1"/>
</dbReference>
<dbReference type="Gene3D" id="3.40.190.10">
    <property type="entry name" value="Periplasmic binding protein-like II"/>
    <property type="match status" value="2"/>
</dbReference>
<dbReference type="Pfam" id="PF01547">
    <property type="entry name" value="SBP_bac_1"/>
    <property type="match status" value="1"/>
</dbReference>
<accession>A0A8J2XL42</accession>
<sequence length="346" mass="37141">MIQRSYGKSAALTAGMAALALVAGCGGQASDERDPGAGGDEIQSIEEAAIEEGQLTLYASAGESQIEAMAEKFMDDYPEISVDYFRAAGTALFNRFATEAESGSVTADVFMPTVQPSFVEENAEWFVELGPDEVPALAEWPEEFQDEYTFEIAVEEVVAIYNTETVQSAPASWEDVLDEQYQGRIVLVDPESSPGYMSWYSIMQDRFGDEFLTGLAELDPVWVDTGAVGAQQVAAGSHDISLPNYPSHAVALIGQGAPIEMVTDLDPTQGITTSVALTANAPNPNAAKLFANWLTTQSAYEAVCADGVYSATVEGTDCLPLASNFVEPVWEVPGERQEEIVELLGR</sequence>
<dbReference type="AlphaFoldDB" id="A0A8J2XL42"/>
<organism evidence="3 4">
    <name type="scientific">Sediminivirga luteola</name>
    <dbReference type="NCBI Taxonomy" id="1774748"/>
    <lineage>
        <taxon>Bacteria</taxon>
        <taxon>Bacillati</taxon>
        <taxon>Actinomycetota</taxon>
        <taxon>Actinomycetes</taxon>
        <taxon>Micrococcales</taxon>
        <taxon>Brevibacteriaceae</taxon>
        <taxon>Sediminivirga</taxon>
    </lineage>
</organism>
<evidence type="ECO:0000256" key="2">
    <source>
        <dbReference type="SAM" id="SignalP"/>
    </source>
</evidence>
<dbReference type="SUPFAM" id="SSF53850">
    <property type="entry name" value="Periplasmic binding protein-like II"/>
    <property type="match status" value="1"/>
</dbReference>
<name>A0A8J2XL42_9MICO</name>
<dbReference type="PANTHER" id="PTHR30006">
    <property type="entry name" value="THIAMINE-BINDING PERIPLASMIC PROTEIN-RELATED"/>
    <property type="match status" value="1"/>
</dbReference>
<proteinExistence type="predicted"/>
<evidence type="ECO:0000313" key="4">
    <source>
        <dbReference type="Proteomes" id="UP000616114"/>
    </source>
</evidence>
<evidence type="ECO:0000256" key="1">
    <source>
        <dbReference type="ARBA" id="ARBA00022729"/>
    </source>
</evidence>
<dbReference type="PROSITE" id="PS51257">
    <property type="entry name" value="PROKAR_LIPOPROTEIN"/>
    <property type="match status" value="1"/>
</dbReference>
<keyword evidence="4" id="KW-1185">Reference proteome</keyword>